<evidence type="ECO:0000313" key="11">
    <source>
        <dbReference type="Proteomes" id="UP000243719"/>
    </source>
</evidence>
<dbReference type="OrthoDB" id="9156191at2"/>
<dbReference type="InterPro" id="IPR035906">
    <property type="entry name" value="MetI-like_sf"/>
</dbReference>
<gene>
    <name evidence="10" type="ORF">SAMN05216551_104104</name>
</gene>
<feature type="transmembrane region" description="Helical" evidence="8">
    <location>
        <begin position="207"/>
        <end position="229"/>
    </location>
</feature>
<reference evidence="11" key="1">
    <citation type="submission" date="2016-09" db="EMBL/GenBank/DDBJ databases">
        <authorList>
            <person name="Varghese N."/>
            <person name="Submissions S."/>
        </authorList>
    </citation>
    <scope>NUCLEOTIDE SEQUENCE [LARGE SCALE GENOMIC DNA]</scope>
    <source>
        <strain evidence="11">JS23</strain>
    </source>
</reference>
<dbReference type="InterPro" id="IPR000515">
    <property type="entry name" value="MetI-like"/>
</dbReference>
<evidence type="ECO:0000313" key="10">
    <source>
        <dbReference type="EMBL" id="SDV48035.1"/>
    </source>
</evidence>
<dbReference type="Gene3D" id="1.10.3720.10">
    <property type="entry name" value="MetI-like"/>
    <property type="match status" value="1"/>
</dbReference>
<evidence type="ECO:0000256" key="8">
    <source>
        <dbReference type="RuleBase" id="RU363032"/>
    </source>
</evidence>
<evidence type="ECO:0000256" key="2">
    <source>
        <dbReference type="ARBA" id="ARBA00007069"/>
    </source>
</evidence>
<dbReference type="Proteomes" id="UP000243719">
    <property type="component" value="Unassembled WGS sequence"/>
</dbReference>
<dbReference type="GO" id="GO:0005886">
    <property type="term" value="C:plasma membrane"/>
    <property type="evidence" value="ECO:0007669"/>
    <property type="project" value="UniProtKB-SubCell"/>
</dbReference>
<evidence type="ECO:0000259" key="9">
    <source>
        <dbReference type="PROSITE" id="PS50928"/>
    </source>
</evidence>
<dbReference type="EMBL" id="FNLO01000004">
    <property type="protein sequence ID" value="SDV48035.1"/>
    <property type="molecule type" value="Genomic_DNA"/>
</dbReference>
<comment type="subcellular location">
    <subcellularLocation>
        <location evidence="1 8">Cell membrane</location>
        <topology evidence="1 8">Multi-pass membrane protein</topology>
    </subcellularLocation>
</comment>
<feature type="transmembrane region" description="Helical" evidence="8">
    <location>
        <begin position="249"/>
        <end position="272"/>
    </location>
</feature>
<dbReference type="STRING" id="1770053.SAMN05216551_104104"/>
<dbReference type="AlphaFoldDB" id="A0A1H2PN00"/>
<feature type="transmembrane region" description="Helical" evidence="8">
    <location>
        <begin position="103"/>
        <end position="125"/>
    </location>
</feature>
<accession>A0A1H2PN00</accession>
<name>A0A1H2PN00_9BURK</name>
<dbReference type="SUPFAM" id="SSF161098">
    <property type="entry name" value="MetI-like"/>
    <property type="match status" value="1"/>
</dbReference>
<protein>
    <submittedName>
        <fullName evidence="10">Putative spermidine/putrescine transport system permease protein</fullName>
    </submittedName>
</protein>
<keyword evidence="3 8" id="KW-0813">Transport</keyword>
<evidence type="ECO:0000256" key="5">
    <source>
        <dbReference type="ARBA" id="ARBA00022692"/>
    </source>
</evidence>
<evidence type="ECO:0000256" key="6">
    <source>
        <dbReference type="ARBA" id="ARBA00022989"/>
    </source>
</evidence>
<evidence type="ECO:0000256" key="1">
    <source>
        <dbReference type="ARBA" id="ARBA00004651"/>
    </source>
</evidence>
<keyword evidence="4" id="KW-1003">Cell membrane</keyword>
<dbReference type="RefSeq" id="WP_091906903.1">
    <property type="nucleotide sequence ID" value="NZ_FNLO01000004.1"/>
</dbReference>
<feature type="domain" description="ABC transmembrane type-1" evidence="9">
    <location>
        <begin position="66"/>
        <end position="272"/>
    </location>
</feature>
<feature type="transmembrane region" description="Helical" evidence="8">
    <location>
        <begin position="72"/>
        <end position="91"/>
    </location>
</feature>
<dbReference type="PANTHER" id="PTHR42929">
    <property type="entry name" value="INNER MEMBRANE ABC TRANSPORTER PERMEASE PROTEIN YDCU-RELATED-RELATED"/>
    <property type="match status" value="1"/>
</dbReference>
<evidence type="ECO:0000256" key="4">
    <source>
        <dbReference type="ARBA" id="ARBA00022475"/>
    </source>
</evidence>
<dbReference type="Pfam" id="PF00528">
    <property type="entry name" value="BPD_transp_1"/>
    <property type="match status" value="1"/>
</dbReference>
<organism evidence="10 11">
    <name type="scientific">Chitinasiproducens palmae</name>
    <dbReference type="NCBI Taxonomy" id="1770053"/>
    <lineage>
        <taxon>Bacteria</taxon>
        <taxon>Pseudomonadati</taxon>
        <taxon>Pseudomonadota</taxon>
        <taxon>Betaproteobacteria</taxon>
        <taxon>Burkholderiales</taxon>
        <taxon>Burkholderiaceae</taxon>
        <taxon>Chitinasiproducens</taxon>
    </lineage>
</organism>
<keyword evidence="7 8" id="KW-0472">Membrane</keyword>
<feature type="transmembrane region" description="Helical" evidence="8">
    <location>
        <begin position="145"/>
        <end position="171"/>
    </location>
</feature>
<keyword evidence="11" id="KW-1185">Reference proteome</keyword>
<sequence length="284" mass="30574">MNSSRRLSLPYGLTAPAAIVMLAFVAIPLLLTLSQSFYAPAADGTPAFSLAQYGAVFGDPYYRGIYLRTFELSAVVTLICIVIGVPEAYVLTRLSPRWRAISMFIVLGPLLMSVVVRTLGWAVLLDRGGLVNTALLKLGLVDEPLRLMFTFTGVVIAMVHVQVPFMVLAVWTSLQKMDLATEQAAETLGASASTVLRRIVFPQAIPGVLSGGLIVFALTASAFATPAIIGGRRLKVVPTSVYDEVLSSLNWPLGTALAVVLMAAVLLISIGIGRFVERRYRQVF</sequence>
<dbReference type="GO" id="GO:0055085">
    <property type="term" value="P:transmembrane transport"/>
    <property type="evidence" value="ECO:0007669"/>
    <property type="project" value="InterPro"/>
</dbReference>
<dbReference type="PANTHER" id="PTHR42929:SF5">
    <property type="entry name" value="ABC TRANSPORTER PERMEASE PROTEIN"/>
    <property type="match status" value="1"/>
</dbReference>
<comment type="similarity">
    <text evidence="2">Belongs to the binding-protein-dependent transport system permease family. CysTW subfamily.</text>
</comment>
<keyword evidence="6 8" id="KW-1133">Transmembrane helix</keyword>
<dbReference type="PROSITE" id="PS50928">
    <property type="entry name" value="ABC_TM1"/>
    <property type="match status" value="1"/>
</dbReference>
<proteinExistence type="inferred from homology"/>
<evidence type="ECO:0000256" key="7">
    <source>
        <dbReference type="ARBA" id="ARBA00023136"/>
    </source>
</evidence>
<dbReference type="CDD" id="cd06261">
    <property type="entry name" value="TM_PBP2"/>
    <property type="match status" value="1"/>
</dbReference>
<evidence type="ECO:0000256" key="3">
    <source>
        <dbReference type="ARBA" id="ARBA00022448"/>
    </source>
</evidence>
<keyword evidence="5 8" id="KW-0812">Transmembrane</keyword>
<feature type="transmembrane region" description="Helical" evidence="8">
    <location>
        <begin position="12"/>
        <end position="31"/>
    </location>
</feature>